<name>A0A0F9W9V3_9ZZZZ</name>
<dbReference type="EMBL" id="LAZR01000319">
    <property type="protein sequence ID" value="KKN74878.1"/>
    <property type="molecule type" value="Genomic_DNA"/>
</dbReference>
<organism evidence="1">
    <name type="scientific">marine sediment metagenome</name>
    <dbReference type="NCBI Taxonomy" id="412755"/>
    <lineage>
        <taxon>unclassified sequences</taxon>
        <taxon>metagenomes</taxon>
        <taxon>ecological metagenomes</taxon>
    </lineage>
</organism>
<sequence length="52" mass="6235">MDKDLKQWIGARVEDDTRLGTVVNVITPTWWWVRWDDDEVDRDVHPDDVKVL</sequence>
<evidence type="ECO:0000313" key="1">
    <source>
        <dbReference type="EMBL" id="KKN74878.1"/>
    </source>
</evidence>
<dbReference type="AlphaFoldDB" id="A0A0F9W9V3"/>
<reference evidence="1" key="1">
    <citation type="journal article" date="2015" name="Nature">
        <title>Complex archaea that bridge the gap between prokaryotes and eukaryotes.</title>
        <authorList>
            <person name="Spang A."/>
            <person name="Saw J.H."/>
            <person name="Jorgensen S.L."/>
            <person name="Zaremba-Niedzwiedzka K."/>
            <person name="Martijn J."/>
            <person name="Lind A.E."/>
            <person name="van Eijk R."/>
            <person name="Schleper C."/>
            <person name="Guy L."/>
            <person name="Ettema T.J."/>
        </authorList>
    </citation>
    <scope>NUCLEOTIDE SEQUENCE</scope>
</reference>
<protein>
    <submittedName>
        <fullName evidence="1">Uncharacterized protein</fullName>
    </submittedName>
</protein>
<accession>A0A0F9W9V3</accession>
<comment type="caution">
    <text evidence="1">The sequence shown here is derived from an EMBL/GenBank/DDBJ whole genome shotgun (WGS) entry which is preliminary data.</text>
</comment>
<proteinExistence type="predicted"/>
<gene>
    <name evidence="1" type="ORF">LCGC14_0386270</name>
</gene>